<evidence type="ECO:0008006" key="4">
    <source>
        <dbReference type="Google" id="ProtNLM"/>
    </source>
</evidence>
<dbReference type="Gene3D" id="3.30.1310.10">
    <property type="entry name" value="Nucleoid-associated protein YbaB-like domain"/>
    <property type="match status" value="1"/>
</dbReference>
<reference evidence="2 3" key="1">
    <citation type="journal article" date="2013" name="BMC Genomics">
        <title>ContigScape: a Cytoscape plugin facilitating microbial genome gap closing.</title>
        <authorList>
            <person name="Tang B."/>
            <person name="Wang Q."/>
            <person name="Yang M."/>
            <person name="Xie F."/>
            <person name="Zhu Y."/>
            <person name="Zhuo Y."/>
            <person name="Wang S."/>
            <person name="Gao H."/>
            <person name="Ding X."/>
            <person name="Zhang L."/>
            <person name="Zhao G."/>
            <person name="Zheng H."/>
        </authorList>
    </citation>
    <scope>NUCLEOTIDE SEQUENCE [LARGE SCALE GENOMIC DNA]</scope>
    <source>
        <strain evidence="2 3">HCCB10007</strain>
    </source>
</reference>
<accession>R4TB07</accession>
<feature type="compositionally biased region" description="Basic and acidic residues" evidence="1">
    <location>
        <begin position="146"/>
        <end position="156"/>
    </location>
</feature>
<feature type="region of interest" description="Disordered" evidence="1">
    <location>
        <begin position="137"/>
        <end position="156"/>
    </location>
</feature>
<evidence type="ECO:0000256" key="1">
    <source>
        <dbReference type="SAM" id="MobiDB-lite"/>
    </source>
</evidence>
<dbReference type="Proteomes" id="UP000013968">
    <property type="component" value="Chromosome"/>
</dbReference>
<dbReference type="SUPFAM" id="SSF82607">
    <property type="entry name" value="YbaB-like"/>
    <property type="match status" value="1"/>
</dbReference>
<dbReference type="GO" id="GO:0003677">
    <property type="term" value="F:DNA binding"/>
    <property type="evidence" value="ECO:0007669"/>
    <property type="project" value="InterPro"/>
</dbReference>
<dbReference type="AlphaFoldDB" id="R4TB07"/>
<dbReference type="Pfam" id="PF02575">
    <property type="entry name" value="YbaB_DNA_bd"/>
    <property type="match status" value="1"/>
</dbReference>
<gene>
    <name evidence="2" type="ORF">AORI_5429</name>
</gene>
<dbReference type="KEGG" id="aoi:AORI_5429"/>
<keyword evidence="3" id="KW-1185">Reference proteome</keyword>
<dbReference type="PATRIC" id="fig|1156913.3.peg.5530"/>
<proteinExistence type="predicted"/>
<sequence>MMTDWASAFGNADLGVEQALADLEREKQKLREVSKIWEESTTTVRAKDNSFSMTFDGRGELTDVSFQGSKYRSLPPAQLAHHIVEAVRQGRNEAMAKVEKVMGTGATGLDFAGVAGGKVDPMEMMNSLLGPMLEGLDGLGMSVPDPSDKGKDKKSE</sequence>
<dbReference type="EMBL" id="CP003410">
    <property type="protein sequence ID" value="AGM08012.1"/>
    <property type="molecule type" value="Genomic_DNA"/>
</dbReference>
<name>R4TB07_9PSEU</name>
<evidence type="ECO:0000313" key="2">
    <source>
        <dbReference type="EMBL" id="AGM08012.1"/>
    </source>
</evidence>
<organism evidence="2 3">
    <name type="scientific">Amycolatopsis keratiniphila</name>
    <dbReference type="NCBI Taxonomy" id="129921"/>
    <lineage>
        <taxon>Bacteria</taxon>
        <taxon>Bacillati</taxon>
        <taxon>Actinomycetota</taxon>
        <taxon>Actinomycetes</taxon>
        <taxon>Pseudonocardiales</taxon>
        <taxon>Pseudonocardiaceae</taxon>
        <taxon>Amycolatopsis</taxon>
        <taxon>Amycolatopsis japonica group</taxon>
    </lineage>
</organism>
<dbReference type="InterPro" id="IPR036894">
    <property type="entry name" value="YbaB-like_sf"/>
</dbReference>
<dbReference type="HOGENOM" id="CLU_1850960_0_0_11"/>
<protein>
    <recommendedName>
        <fullName evidence="4">YbaB/EbfC DNA-binding family protein</fullName>
    </recommendedName>
</protein>
<dbReference type="InterPro" id="IPR004401">
    <property type="entry name" value="YbaB/EbfC"/>
</dbReference>
<evidence type="ECO:0000313" key="3">
    <source>
        <dbReference type="Proteomes" id="UP000013968"/>
    </source>
</evidence>